<dbReference type="EMBL" id="UGOL01000001">
    <property type="protein sequence ID" value="STX80570.1"/>
    <property type="molecule type" value="Genomic_DNA"/>
</dbReference>
<dbReference type="AlphaFoldDB" id="A0A378K8D6"/>
<protein>
    <submittedName>
        <fullName evidence="2">Uncharacterized protein</fullName>
    </submittedName>
</protein>
<gene>
    <name evidence="2" type="ORF">NCTC12000_02586</name>
    <name evidence="1" type="ORF">O6C86_02985</name>
</gene>
<evidence type="ECO:0000313" key="1">
    <source>
        <dbReference type="EMBL" id="MCZ4718180.1"/>
    </source>
</evidence>
<dbReference type="RefSeq" id="WP_011947291.1">
    <property type="nucleotide sequence ID" value="NZ_BAZA01000109.1"/>
</dbReference>
<dbReference type="EMBL" id="JAPXIC010000012">
    <property type="protein sequence ID" value="MCZ4718180.1"/>
    <property type="molecule type" value="Genomic_DNA"/>
</dbReference>
<evidence type="ECO:0000313" key="3">
    <source>
        <dbReference type="Proteomes" id="UP000254631"/>
    </source>
</evidence>
<reference evidence="2 3" key="1">
    <citation type="submission" date="2018-06" db="EMBL/GenBank/DDBJ databases">
        <authorList>
            <consortium name="Pathogen Informatics"/>
            <person name="Doyle S."/>
        </authorList>
    </citation>
    <scope>NUCLEOTIDE SEQUENCE [LARGE SCALE GENOMIC DNA]</scope>
    <source>
        <strain evidence="2 3">NCTC12000</strain>
    </source>
</reference>
<organism evidence="2 3">
    <name type="scientific">Legionella pneumophila</name>
    <dbReference type="NCBI Taxonomy" id="446"/>
    <lineage>
        <taxon>Bacteria</taxon>
        <taxon>Pseudomonadati</taxon>
        <taxon>Pseudomonadota</taxon>
        <taxon>Gammaproteobacteria</taxon>
        <taxon>Legionellales</taxon>
        <taxon>Legionellaceae</taxon>
        <taxon>Legionella</taxon>
    </lineage>
</organism>
<dbReference type="Proteomes" id="UP000254631">
    <property type="component" value="Unassembled WGS sequence"/>
</dbReference>
<reference evidence="1" key="2">
    <citation type="submission" date="2022-12" db="EMBL/GenBank/DDBJ databases">
        <title>Comparative genomics of Legionella pneumophila isolates from the West Bank and Germany support molecular epidemiology of Legionnaires disease.</title>
        <authorList>
            <person name="Zayed A.R."/>
            <person name="Bitar D.M."/>
            <person name="Steinert M."/>
            <person name="Lueck C."/>
            <person name="Brettar I."/>
            <person name="Hoefle M.G."/>
            <person name="Bunk B."/>
        </authorList>
    </citation>
    <scope>NUCLEOTIDE SEQUENCE</scope>
    <source>
        <strain evidence="1">H23</strain>
    </source>
</reference>
<name>A0A378K8D6_LEGPN</name>
<accession>A0A378K8D6</accession>
<sequence>MNFNNIKSQTAITYQDDQAYIFVSIFDLGFIKLPRSMLLPDKYYLGDKLSTYLNQSKIVGSHANTASHIHTFFKAYKLFVF</sequence>
<evidence type="ECO:0000313" key="2">
    <source>
        <dbReference type="EMBL" id="STX80570.1"/>
    </source>
</evidence>
<proteinExistence type="predicted"/>
<dbReference type="Proteomes" id="UP001071279">
    <property type="component" value="Unassembled WGS sequence"/>
</dbReference>